<feature type="domain" description="Polynucleotide kinase PNKP phosphatase" evidence="1">
    <location>
        <begin position="7"/>
        <end position="140"/>
    </location>
</feature>
<sequence length="160" mass="18072">MARQPLAVFDLDGTLADVRHRLHHLRRRPKDWDAFFRAAVDDPPLDEGVRLALARAEDHELAYVTGRPERCRRDTVEWLERHGLPPGRLLMRAPGDYRPARVAKPGLLRQVARDRTVAVVVDDDHAVCDAYESAGFTVLRAGWMAAADTLQEAQECEGRT</sequence>
<protein>
    <recommendedName>
        <fullName evidence="1">Polynucleotide kinase PNKP phosphatase domain-containing protein</fullName>
    </recommendedName>
</protein>
<accession>A0ABP5AIP1</accession>
<proteinExistence type="predicted"/>
<dbReference type="InterPro" id="IPR023214">
    <property type="entry name" value="HAD_sf"/>
</dbReference>
<name>A0ABP5AIP1_9ACTN</name>
<dbReference type="InterPro" id="IPR036412">
    <property type="entry name" value="HAD-like_sf"/>
</dbReference>
<reference evidence="3" key="1">
    <citation type="journal article" date="2019" name="Int. J. Syst. Evol. Microbiol.">
        <title>The Global Catalogue of Microorganisms (GCM) 10K type strain sequencing project: providing services to taxonomists for standard genome sequencing and annotation.</title>
        <authorList>
            <consortium name="The Broad Institute Genomics Platform"/>
            <consortium name="The Broad Institute Genome Sequencing Center for Infectious Disease"/>
            <person name="Wu L."/>
            <person name="Ma J."/>
        </authorList>
    </citation>
    <scope>NUCLEOTIDE SEQUENCE [LARGE SCALE GENOMIC DNA]</scope>
    <source>
        <strain evidence="3">JCM 13581</strain>
    </source>
</reference>
<keyword evidence="3" id="KW-1185">Reference proteome</keyword>
<dbReference type="Pfam" id="PF25109">
    <property type="entry name" value="HAD_PNKP"/>
    <property type="match status" value="1"/>
</dbReference>
<evidence type="ECO:0000313" key="3">
    <source>
        <dbReference type="Proteomes" id="UP001501303"/>
    </source>
</evidence>
<dbReference type="EMBL" id="BAAAMJ010000021">
    <property type="protein sequence ID" value="GAA1913004.1"/>
    <property type="molecule type" value="Genomic_DNA"/>
</dbReference>
<dbReference type="Gene3D" id="3.40.50.1000">
    <property type="entry name" value="HAD superfamily/HAD-like"/>
    <property type="match status" value="1"/>
</dbReference>
<gene>
    <name evidence="2" type="ORF">GCM10009716_23360</name>
</gene>
<organism evidence="2 3">
    <name type="scientific">Streptomyces sodiiphilus</name>
    <dbReference type="NCBI Taxonomy" id="226217"/>
    <lineage>
        <taxon>Bacteria</taxon>
        <taxon>Bacillati</taxon>
        <taxon>Actinomycetota</taxon>
        <taxon>Actinomycetes</taxon>
        <taxon>Kitasatosporales</taxon>
        <taxon>Streptomycetaceae</taxon>
        <taxon>Streptomyces</taxon>
    </lineage>
</organism>
<comment type="caution">
    <text evidence="2">The sequence shown here is derived from an EMBL/GenBank/DDBJ whole genome shotgun (WGS) entry which is preliminary data.</text>
</comment>
<dbReference type="InterPro" id="IPR056782">
    <property type="entry name" value="HAD_PNKP"/>
</dbReference>
<dbReference type="SUPFAM" id="SSF56784">
    <property type="entry name" value="HAD-like"/>
    <property type="match status" value="1"/>
</dbReference>
<evidence type="ECO:0000313" key="2">
    <source>
        <dbReference type="EMBL" id="GAA1913004.1"/>
    </source>
</evidence>
<evidence type="ECO:0000259" key="1">
    <source>
        <dbReference type="Pfam" id="PF25109"/>
    </source>
</evidence>
<dbReference type="Proteomes" id="UP001501303">
    <property type="component" value="Unassembled WGS sequence"/>
</dbReference>